<dbReference type="PANTHER" id="PTHR38790:SF4">
    <property type="entry name" value="2EXR DOMAIN-CONTAINING PROTEIN"/>
    <property type="match status" value="1"/>
</dbReference>
<protein>
    <submittedName>
        <fullName evidence="1">Uncharacterized protein</fullName>
    </submittedName>
</protein>
<gene>
    <name evidence="1" type="ORF">B0I36DRAFT_354395</name>
</gene>
<sequence>MATTKTPYHYFQSQIGSPLFRLPPELRIKIYRDVLLKHESTVDPWPIFITQDHRNNHSTILRHTELLQSCKKVHAEAGPDAYRHICLKLTDAWKSRLRLEQLAYGSNILANIQTVAMEPGFVTDLEKEDWMAVIAILTKKATSLRSLTITFTDAVGHRECDLDRSPELLQRLCLLAAVEAHMNNGNSCPEPSKSELASMIPVSPLGADLAFVWALSRMTQLSKVDLRGFCGIKWYSFLSSEMGPATEVIGHGAMVYRALKAQGGPNMEDRASRHLYRFWAKTKDLDPSVVGLTDRDTEEIDVHK</sequence>
<dbReference type="AlphaFoldDB" id="A0A9P8XW34"/>
<dbReference type="GeneID" id="70186857"/>
<reference evidence="1" key="1">
    <citation type="journal article" date="2021" name="Nat. Commun.">
        <title>Genetic determinants of endophytism in the Arabidopsis root mycobiome.</title>
        <authorList>
            <person name="Mesny F."/>
            <person name="Miyauchi S."/>
            <person name="Thiergart T."/>
            <person name="Pickel B."/>
            <person name="Atanasova L."/>
            <person name="Karlsson M."/>
            <person name="Huettel B."/>
            <person name="Barry K.W."/>
            <person name="Haridas S."/>
            <person name="Chen C."/>
            <person name="Bauer D."/>
            <person name="Andreopoulos W."/>
            <person name="Pangilinan J."/>
            <person name="LaButti K."/>
            <person name="Riley R."/>
            <person name="Lipzen A."/>
            <person name="Clum A."/>
            <person name="Drula E."/>
            <person name="Henrissat B."/>
            <person name="Kohler A."/>
            <person name="Grigoriev I.V."/>
            <person name="Martin F.M."/>
            <person name="Hacquard S."/>
        </authorList>
    </citation>
    <scope>NUCLEOTIDE SEQUENCE</scope>
    <source>
        <strain evidence="1">MPI-CAGE-CH-0230</strain>
    </source>
</reference>
<evidence type="ECO:0000313" key="1">
    <source>
        <dbReference type="EMBL" id="KAH7018079.1"/>
    </source>
</evidence>
<dbReference type="EMBL" id="JAGTJQ010000011">
    <property type="protein sequence ID" value="KAH7018079.1"/>
    <property type="molecule type" value="Genomic_DNA"/>
</dbReference>
<dbReference type="OrthoDB" id="72726at2759"/>
<dbReference type="PANTHER" id="PTHR38790">
    <property type="entry name" value="2EXR DOMAIN-CONTAINING PROTEIN-RELATED"/>
    <property type="match status" value="1"/>
</dbReference>
<keyword evidence="2" id="KW-1185">Reference proteome</keyword>
<proteinExistence type="predicted"/>
<dbReference type="RefSeq" id="XP_046006346.1">
    <property type="nucleotide sequence ID" value="XM_046157311.1"/>
</dbReference>
<evidence type="ECO:0000313" key="2">
    <source>
        <dbReference type="Proteomes" id="UP000756346"/>
    </source>
</evidence>
<accession>A0A9P8XW34</accession>
<organism evidence="1 2">
    <name type="scientific">Microdochium trichocladiopsis</name>
    <dbReference type="NCBI Taxonomy" id="1682393"/>
    <lineage>
        <taxon>Eukaryota</taxon>
        <taxon>Fungi</taxon>
        <taxon>Dikarya</taxon>
        <taxon>Ascomycota</taxon>
        <taxon>Pezizomycotina</taxon>
        <taxon>Sordariomycetes</taxon>
        <taxon>Xylariomycetidae</taxon>
        <taxon>Xylariales</taxon>
        <taxon>Microdochiaceae</taxon>
        <taxon>Microdochium</taxon>
    </lineage>
</organism>
<name>A0A9P8XW34_9PEZI</name>
<dbReference type="Proteomes" id="UP000756346">
    <property type="component" value="Unassembled WGS sequence"/>
</dbReference>
<comment type="caution">
    <text evidence="1">The sequence shown here is derived from an EMBL/GenBank/DDBJ whole genome shotgun (WGS) entry which is preliminary data.</text>
</comment>